<evidence type="ECO:0000313" key="2">
    <source>
        <dbReference type="EMBL" id="GAC58667.1"/>
    </source>
</evidence>
<protein>
    <submittedName>
        <fullName evidence="2">Uncharacterized protein</fullName>
    </submittedName>
</protein>
<proteinExistence type="predicted"/>
<reference evidence="2 3" key="1">
    <citation type="submission" date="2012-12" db="EMBL/GenBank/DDBJ databases">
        <title>Whole genome shotgun sequence of Gordonia hirsuta NBRC 16056.</title>
        <authorList>
            <person name="Isaki-Nakamura S."/>
            <person name="Hosoyama A."/>
            <person name="Tsuchikane K."/>
            <person name="Katsumata H."/>
            <person name="Baba S."/>
            <person name="Yamazaki S."/>
            <person name="Fujita N."/>
        </authorList>
    </citation>
    <scope>NUCLEOTIDE SEQUENCE [LARGE SCALE GENOMIC DNA]</scope>
    <source>
        <strain evidence="2 3">NBRC 16056</strain>
    </source>
</reference>
<evidence type="ECO:0000256" key="1">
    <source>
        <dbReference type="SAM" id="Phobius"/>
    </source>
</evidence>
<keyword evidence="3" id="KW-1185">Reference proteome</keyword>
<dbReference type="STRING" id="1121927.GOHSU_45_00330"/>
<gene>
    <name evidence="2" type="ORF">GOHSU_45_00330</name>
</gene>
<organism evidence="2 3">
    <name type="scientific">Gordonia hirsuta DSM 44140 = NBRC 16056</name>
    <dbReference type="NCBI Taxonomy" id="1121927"/>
    <lineage>
        <taxon>Bacteria</taxon>
        <taxon>Bacillati</taxon>
        <taxon>Actinomycetota</taxon>
        <taxon>Actinomycetes</taxon>
        <taxon>Mycobacteriales</taxon>
        <taxon>Gordoniaceae</taxon>
        <taxon>Gordonia</taxon>
    </lineage>
</organism>
<dbReference type="RefSeq" id="WP_005943228.1">
    <property type="nucleotide sequence ID" value="NZ_ATVK01000023.1"/>
</dbReference>
<name>L7LF11_9ACTN</name>
<dbReference type="AlphaFoldDB" id="L7LF11"/>
<accession>L7LF11</accession>
<feature type="transmembrane region" description="Helical" evidence="1">
    <location>
        <begin position="92"/>
        <end position="110"/>
    </location>
</feature>
<feature type="transmembrane region" description="Helical" evidence="1">
    <location>
        <begin position="32"/>
        <end position="55"/>
    </location>
</feature>
<keyword evidence="1" id="KW-1133">Transmembrane helix</keyword>
<dbReference type="EMBL" id="BANT01000045">
    <property type="protein sequence ID" value="GAC58667.1"/>
    <property type="molecule type" value="Genomic_DNA"/>
</dbReference>
<keyword evidence="1" id="KW-0472">Membrane</keyword>
<feature type="transmembrane region" description="Helical" evidence="1">
    <location>
        <begin position="61"/>
        <end position="80"/>
    </location>
</feature>
<comment type="caution">
    <text evidence="2">The sequence shown here is derived from an EMBL/GenBank/DDBJ whole genome shotgun (WGS) entry which is preliminary data.</text>
</comment>
<dbReference type="Proteomes" id="UP000053405">
    <property type="component" value="Unassembled WGS sequence"/>
</dbReference>
<keyword evidence="1" id="KW-0812">Transmembrane</keyword>
<dbReference type="OrthoDB" id="4229874at2"/>
<sequence>MGTGAGPAVSDQQDDQQDDQTQASFRRLDIELGAAAVVGLLFAVAMGVIAFAMTVTYRNPWTLVGAVGVGALVVTVKLFARTSRLRRLATVATEQIALIAVIGVLCLAVIDDVPWMDHEEITTTSDHGIIDGYVLETAPGFVHILTAHDRQVIILPADQVTGRTIVG</sequence>
<dbReference type="eggNOG" id="ENOG50331QX">
    <property type="taxonomic scope" value="Bacteria"/>
</dbReference>
<evidence type="ECO:0000313" key="3">
    <source>
        <dbReference type="Proteomes" id="UP000053405"/>
    </source>
</evidence>